<dbReference type="PANTHER" id="PTHR45919">
    <property type="entry name" value="GDP-MAN:MAN(3)GLCNAC(2)-PP-DOL ALPHA-1,2-MANNOSYLTRANSFERASE"/>
    <property type="match status" value="1"/>
</dbReference>
<evidence type="ECO:0000256" key="1">
    <source>
        <dbReference type="ARBA" id="ARBA00004389"/>
    </source>
</evidence>
<comment type="similarity">
    <text evidence="12">Belongs to the glycosyltransferase group 1 family. Glycosyltransferase 4 subfamily.</text>
</comment>
<evidence type="ECO:0000256" key="11">
    <source>
        <dbReference type="ARBA" id="ARBA00045065"/>
    </source>
</evidence>
<keyword evidence="9" id="KW-1133">Transmembrane helix</keyword>
<evidence type="ECO:0000313" key="17">
    <source>
        <dbReference type="Proteomes" id="UP000246121"/>
    </source>
</evidence>
<dbReference type="FunFam" id="3.40.50.2000:FF:000256">
    <property type="entry name" value="GDP-Man:Man(3)GlcNAc(2)-PP-Dol alpha-1,2-mannosyltransferase"/>
    <property type="match status" value="1"/>
</dbReference>
<sequence>MLLAGTIAAVLFLLSLAAAVGMTARRGKRRFVRGTVGFLHPSAAAGGGGERVLWVAMRAIQLDDMRRDITRRYVLYCSRIGEDGVDDDKRGEKRLLQIVQQQFHILLPMPIEVVFLRPSLTRWLSGEHYPFLTLLLQAVCGSVVLFYETCIVNSITPIVIESVGIPGIYPLLALLAGTRIISYTHYPSITSIMTKRVESGESRYNNRGFLARHHTLRQAKVVYYKLFACFYWWLGQFPVLTMTNSRWTMRHIEQLWKPVVPALVYPPCAVNQFMPLRKPPEQHANTIVSVGQFRPEKNHLLQLRAFAKALPRLPADARLIMVGGARAADDRKRAEDVVEEAKSRGISDRVEVRIGVPFSEVGELLSTCCMGLHTMEDEHFGIVVVEYMACGCIPLAHNSGGVCLDIITSPDVGFLALSEEEYASRMVEIFEMKMQRPQMYKSFQEQGLSAIMRFSDESFQKNFVTAIRPHLEP</sequence>
<evidence type="ECO:0000313" key="16">
    <source>
        <dbReference type="EMBL" id="PWV02662.1"/>
    </source>
</evidence>
<dbReference type="CDD" id="cd03806">
    <property type="entry name" value="GT4_ALG11-like"/>
    <property type="match status" value="1"/>
</dbReference>
<dbReference type="GO" id="GO:0004377">
    <property type="term" value="F:GDP-Man:Man(3)GlcNAc(2)-PP-Dol alpha-1,2-mannosyltransferase activity"/>
    <property type="evidence" value="ECO:0007669"/>
    <property type="project" value="UniProtKB-UniRule"/>
</dbReference>
<keyword evidence="6 12" id="KW-0808">Transferase</keyword>
<keyword evidence="5 12" id="KW-0328">Glycosyltransferase</keyword>
<evidence type="ECO:0000256" key="4">
    <source>
        <dbReference type="ARBA" id="ARBA00022018"/>
    </source>
</evidence>
<comment type="function">
    <text evidence="12">GDP-Man:Man(3)GlcNAc(2)-PP-Dol alpha-1,2-mannosyltransferase that operates in the biosynthetic pathway of dolichol-linked oligosaccharides, the glycan precursors employed in protein asparagine (N)-glycosylation. The assembly of dolichol-linked oligosaccharides begins on the cytosolic side of the endoplasmic reticulum membrane and finishes in its lumen. The sequential addition of sugars to dolichol pyrophosphate produces dolichol-linked oligosaccharides containing fourteen sugars, including two GlcNAcs, nine mannoses and three glucoses. Once assembled, the oligosaccharide is transferred from the lipid to nascent proteins by oligosaccharyltransferases. Catalyzes, on the cytoplasmic face of the endoplasmic reticulum, the addition of the fourth and fifth mannose residues to the dolichol-linked oligosaccharide chain, to produce Man(5)GlcNAc(2)-PP-dolichol core oligosaccharide.</text>
</comment>
<dbReference type="SUPFAM" id="SSF53756">
    <property type="entry name" value="UDP-Glycosyltransferase/glycogen phosphorylase"/>
    <property type="match status" value="1"/>
</dbReference>
<evidence type="ECO:0000256" key="6">
    <source>
        <dbReference type="ARBA" id="ARBA00022679"/>
    </source>
</evidence>
<evidence type="ECO:0000256" key="3">
    <source>
        <dbReference type="ARBA" id="ARBA00012645"/>
    </source>
</evidence>
<feature type="signal peptide" evidence="13">
    <location>
        <begin position="1"/>
        <end position="19"/>
    </location>
</feature>
<dbReference type="Proteomes" id="UP000246121">
    <property type="component" value="Unassembled WGS sequence"/>
</dbReference>
<dbReference type="PANTHER" id="PTHR45919:SF1">
    <property type="entry name" value="GDP-MAN:MAN(3)GLCNAC(2)-PP-DOL ALPHA-1,2-MANNOSYLTRANSFERASE"/>
    <property type="match status" value="1"/>
</dbReference>
<evidence type="ECO:0000256" key="8">
    <source>
        <dbReference type="ARBA" id="ARBA00022824"/>
    </source>
</evidence>
<dbReference type="VEuPathDB" id="TriTrypDB:TcCL_ESM10141"/>
<accession>A0A2V2W1Z7</accession>
<dbReference type="Pfam" id="PF15924">
    <property type="entry name" value="ALG11_N"/>
    <property type="match status" value="1"/>
</dbReference>
<keyword evidence="10" id="KW-0472">Membrane</keyword>
<dbReference type="VEuPathDB" id="TriTrypDB:TCSYLVIO_005651"/>
<dbReference type="InterPro" id="IPR031814">
    <property type="entry name" value="ALG11_N"/>
</dbReference>
<dbReference type="GO" id="GO:0005789">
    <property type="term" value="C:endoplasmic reticulum membrane"/>
    <property type="evidence" value="ECO:0007669"/>
    <property type="project" value="UniProtKB-SubCell"/>
</dbReference>
<evidence type="ECO:0000256" key="10">
    <source>
        <dbReference type="ARBA" id="ARBA00023136"/>
    </source>
</evidence>
<dbReference type="VEuPathDB" id="TriTrypDB:BCY84_14501"/>
<dbReference type="VEuPathDB" id="TriTrypDB:Tc_MARK_4280"/>
<comment type="catalytic activity">
    <reaction evidence="11 12">
        <text>an alpha-D-Man-(1-&gt;3)-[alpha-D-Man-(1-&gt;6)]-beta-D-Man-(1-&gt;4)-beta-D-GlcNAc-(1-&gt;4)-alpha-D-GlcNAc-diphospho-di-trans,poly-cis-dolichol + 2 GDP-alpha-D-mannose = an alpha-D-Man-(1-&gt;2)-alpha-D-Man-(1-&gt;2)-alpha-D-Man-(1-&gt;3)-[alpha-D-Man-(1-&gt;6)]-beta-D-Man-(1-&gt;4)-beta-D-GlcNAc-(1-&gt;4)-alpha-D-GlcNAc-diphospho-di-trans,poly-cis-dolichol + 2 GDP + 2 H(+)</text>
        <dbReference type="Rhea" id="RHEA:29523"/>
        <dbReference type="Rhea" id="RHEA-COMP:19515"/>
        <dbReference type="Rhea" id="RHEA-COMP:19516"/>
        <dbReference type="ChEBI" id="CHEBI:15378"/>
        <dbReference type="ChEBI" id="CHEBI:57527"/>
        <dbReference type="ChEBI" id="CHEBI:58189"/>
        <dbReference type="ChEBI" id="CHEBI:132511"/>
        <dbReference type="ChEBI" id="CHEBI:132515"/>
        <dbReference type="EC" id="2.4.1.131"/>
    </reaction>
    <physiologicalReaction direction="left-to-right" evidence="11 12">
        <dbReference type="Rhea" id="RHEA:29524"/>
    </physiologicalReaction>
</comment>
<keyword evidence="13" id="KW-0732">Signal</keyword>
<dbReference type="VEuPathDB" id="TriTrypDB:TcCLB.506885.10"/>
<dbReference type="Pfam" id="PF00534">
    <property type="entry name" value="Glycos_transf_1"/>
    <property type="match status" value="1"/>
</dbReference>
<dbReference type="UniPathway" id="UPA00378"/>
<evidence type="ECO:0000256" key="5">
    <source>
        <dbReference type="ARBA" id="ARBA00022676"/>
    </source>
</evidence>
<evidence type="ECO:0000256" key="13">
    <source>
        <dbReference type="SAM" id="SignalP"/>
    </source>
</evidence>
<gene>
    <name evidence="16" type="ORF">C4B63_2g337</name>
</gene>
<evidence type="ECO:0000259" key="14">
    <source>
        <dbReference type="Pfam" id="PF00534"/>
    </source>
</evidence>
<dbReference type="Gene3D" id="3.40.50.2000">
    <property type="entry name" value="Glycogen Phosphorylase B"/>
    <property type="match status" value="1"/>
</dbReference>
<dbReference type="EMBL" id="PRFA01000002">
    <property type="protein sequence ID" value="PWV02662.1"/>
    <property type="molecule type" value="Genomic_DNA"/>
</dbReference>
<evidence type="ECO:0000259" key="15">
    <source>
        <dbReference type="Pfam" id="PF15924"/>
    </source>
</evidence>
<evidence type="ECO:0000256" key="2">
    <source>
        <dbReference type="ARBA" id="ARBA00004922"/>
    </source>
</evidence>
<protein>
    <recommendedName>
        <fullName evidence="4 12">GDP-Man:Man(3)GlcNAc(2)-PP-Dol alpha-1,2-mannosyltransferase</fullName>
        <ecNumber evidence="3 12">2.4.1.131</ecNumber>
    </recommendedName>
</protein>
<dbReference type="GO" id="GO:0006487">
    <property type="term" value="P:protein N-linked glycosylation"/>
    <property type="evidence" value="ECO:0007669"/>
    <property type="project" value="TreeGrafter"/>
</dbReference>
<dbReference type="AlphaFoldDB" id="A0A2V2W1Z7"/>
<dbReference type="VEuPathDB" id="TriTrypDB:TCDM_01667"/>
<proteinExistence type="inferred from homology"/>
<evidence type="ECO:0000256" key="7">
    <source>
        <dbReference type="ARBA" id="ARBA00022692"/>
    </source>
</evidence>
<dbReference type="InterPro" id="IPR001296">
    <property type="entry name" value="Glyco_trans_1"/>
</dbReference>
<organism evidence="16 17">
    <name type="scientific">Trypanosoma cruzi</name>
    <dbReference type="NCBI Taxonomy" id="5693"/>
    <lineage>
        <taxon>Eukaryota</taxon>
        <taxon>Discoba</taxon>
        <taxon>Euglenozoa</taxon>
        <taxon>Kinetoplastea</taxon>
        <taxon>Metakinetoplastina</taxon>
        <taxon>Trypanosomatida</taxon>
        <taxon>Trypanosomatidae</taxon>
        <taxon>Trypanosoma</taxon>
        <taxon>Schizotrypanum</taxon>
    </lineage>
</organism>
<feature type="domain" description="Glycosyl transferase family 1" evidence="14">
    <location>
        <begin position="282"/>
        <end position="440"/>
    </location>
</feature>
<dbReference type="InterPro" id="IPR038013">
    <property type="entry name" value="ALG11"/>
</dbReference>
<dbReference type="VEuPathDB" id="TriTrypDB:TcG_06504"/>
<dbReference type="VEuPathDB" id="TriTrypDB:ECC02_002683"/>
<dbReference type="VEuPathDB" id="TriTrypDB:C4B63_2g337"/>
<comment type="caution">
    <text evidence="16">The sequence shown here is derived from an EMBL/GenBank/DDBJ whole genome shotgun (WGS) entry which is preliminary data.</text>
</comment>
<name>A0A2V2W1Z7_TRYCR</name>
<keyword evidence="8 12" id="KW-0256">Endoplasmic reticulum</keyword>
<keyword evidence="7" id="KW-0812">Transmembrane</keyword>
<comment type="subcellular location">
    <subcellularLocation>
        <location evidence="1">Endoplasmic reticulum membrane</location>
        <topology evidence="1">Single-pass membrane protein</topology>
    </subcellularLocation>
</comment>
<dbReference type="EC" id="2.4.1.131" evidence="3 12"/>
<feature type="chain" id="PRO_5016025764" description="GDP-Man:Man(3)GlcNAc(2)-PP-Dol alpha-1,2-mannosyltransferase" evidence="13">
    <location>
        <begin position="20"/>
        <end position="473"/>
    </location>
</feature>
<evidence type="ECO:0000256" key="9">
    <source>
        <dbReference type="ARBA" id="ARBA00022989"/>
    </source>
</evidence>
<reference evidence="16 17" key="1">
    <citation type="journal article" date="2018" name="Microb. Genom.">
        <title>Expanding an expanded genome: long-read sequencing of Trypanosoma cruzi.</title>
        <authorList>
            <person name="Berna L."/>
            <person name="Rodriguez M."/>
            <person name="Chiribao M.L."/>
            <person name="Parodi-Talice A."/>
            <person name="Pita S."/>
            <person name="Rijo G."/>
            <person name="Alvarez-Valin F."/>
            <person name="Robello C."/>
        </authorList>
    </citation>
    <scope>NUCLEOTIDE SEQUENCE [LARGE SCALE GENOMIC DNA]</scope>
    <source>
        <strain evidence="16 17">Dm28c</strain>
    </source>
</reference>
<evidence type="ECO:0000256" key="12">
    <source>
        <dbReference type="RuleBase" id="RU367051"/>
    </source>
</evidence>
<dbReference type="VEuPathDB" id="TriTrypDB:C3747_1g375"/>
<dbReference type="VEuPathDB" id="TriTrypDB:TcYC6_0071740"/>
<dbReference type="VEuPathDB" id="TriTrypDB:TcBrA4_0059740"/>
<feature type="domain" description="ALG11 mannosyltransferase N-terminal" evidence="15">
    <location>
        <begin position="34"/>
        <end position="256"/>
    </location>
</feature>
<comment type="pathway">
    <text evidence="2 12">Protein modification; protein glycosylation.</text>
</comment>